<accession>A0A934M474</accession>
<feature type="transmembrane region" description="Helical" evidence="1">
    <location>
        <begin position="200"/>
        <end position="227"/>
    </location>
</feature>
<keyword evidence="3" id="KW-0645">Protease</keyword>
<feature type="transmembrane region" description="Helical" evidence="1">
    <location>
        <begin position="239"/>
        <end position="260"/>
    </location>
</feature>
<dbReference type="GO" id="GO:0008237">
    <property type="term" value="F:metallopeptidase activity"/>
    <property type="evidence" value="ECO:0007669"/>
    <property type="project" value="UniProtKB-KW"/>
</dbReference>
<dbReference type="PANTHER" id="PTHR43592:SF15">
    <property type="entry name" value="CAAX AMINO TERMINAL PROTEASE FAMILY PROTEIN"/>
    <property type="match status" value="1"/>
</dbReference>
<feature type="transmembrane region" description="Helical" evidence="1">
    <location>
        <begin position="166"/>
        <end position="188"/>
    </location>
</feature>
<evidence type="ECO:0000256" key="1">
    <source>
        <dbReference type="SAM" id="Phobius"/>
    </source>
</evidence>
<keyword evidence="1" id="KW-0472">Membrane</keyword>
<feature type="transmembrane region" description="Helical" evidence="1">
    <location>
        <begin position="125"/>
        <end position="145"/>
    </location>
</feature>
<name>A0A934M474_9CLOT</name>
<keyword evidence="1" id="KW-1133">Transmembrane helix</keyword>
<keyword evidence="4" id="KW-1185">Reference proteome</keyword>
<dbReference type="GO" id="GO:0080120">
    <property type="term" value="P:CAAX-box protein maturation"/>
    <property type="evidence" value="ECO:0007669"/>
    <property type="project" value="UniProtKB-ARBA"/>
</dbReference>
<keyword evidence="1" id="KW-0812">Transmembrane</keyword>
<evidence type="ECO:0000259" key="2">
    <source>
        <dbReference type="Pfam" id="PF02517"/>
    </source>
</evidence>
<dbReference type="RefSeq" id="WP_211143233.1">
    <property type="nucleotide sequence ID" value="NZ_JAEEGB010000015.1"/>
</dbReference>
<evidence type="ECO:0000313" key="3">
    <source>
        <dbReference type="EMBL" id="MBI6873810.1"/>
    </source>
</evidence>
<comment type="caution">
    <text evidence="3">The sequence shown here is derived from an EMBL/GenBank/DDBJ whole genome shotgun (WGS) entry which is preliminary data.</text>
</comment>
<keyword evidence="3" id="KW-0378">Hydrolase</keyword>
<dbReference type="PANTHER" id="PTHR43592">
    <property type="entry name" value="CAAX AMINO TERMINAL PROTEASE"/>
    <property type="match status" value="1"/>
</dbReference>
<evidence type="ECO:0000313" key="4">
    <source>
        <dbReference type="Proteomes" id="UP000622687"/>
    </source>
</evidence>
<sequence>MTKINIIKDFLVFLFVYLPPLIIFIRFSRERKRSYLLLTIISILYIVTSLFTQNLIPFIFVLINIRYLKTAEKICYNSTRNEYTSPCELNISTKPTISSRLLEDYNRFKFSIRNLNLLSAIKYTIQSYLITILISAISSGIFYRLNVNAKQQEIVTWMSSMPLKRFLIMIPIVTIFAPILEEFVFRWLLFEKIFRPRIGIYLSAILSSIIFAFIHFNLMALPILIWIGLYNCYLINKKGYWYSVFNHFAFNFITTMVLLAQKLGAARF</sequence>
<dbReference type="AlphaFoldDB" id="A0A934M474"/>
<organism evidence="3 4">
    <name type="scientific">Clostridium aciditolerans</name>
    <dbReference type="NCBI Taxonomy" id="339861"/>
    <lineage>
        <taxon>Bacteria</taxon>
        <taxon>Bacillati</taxon>
        <taxon>Bacillota</taxon>
        <taxon>Clostridia</taxon>
        <taxon>Eubacteriales</taxon>
        <taxon>Clostridiaceae</taxon>
        <taxon>Clostridium</taxon>
    </lineage>
</organism>
<dbReference type="GO" id="GO:0004175">
    <property type="term" value="F:endopeptidase activity"/>
    <property type="evidence" value="ECO:0007669"/>
    <property type="project" value="UniProtKB-ARBA"/>
</dbReference>
<gene>
    <name evidence="3" type="ORF">I6U51_13980</name>
</gene>
<dbReference type="EMBL" id="JAEEGB010000015">
    <property type="protein sequence ID" value="MBI6873810.1"/>
    <property type="molecule type" value="Genomic_DNA"/>
</dbReference>
<feature type="transmembrane region" description="Helical" evidence="1">
    <location>
        <begin position="6"/>
        <end position="25"/>
    </location>
</feature>
<feature type="transmembrane region" description="Helical" evidence="1">
    <location>
        <begin position="37"/>
        <end position="63"/>
    </location>
</feature>
<protein>
    <submittedName>
        <fullName evidence="3">CPBP family intramembrane metalloprotease</fullName>
    </submittedName>
</protein>
<dbReference type="InterPro" id="IPR003675">
    <property type="entry name" value="Rce1/LyrA-like_dom"/>
</dbReference>
<proteinExistence type="predicted"/>
<dbReference type="Proteomes" id="UP000622687">
    <property type="component" value="Unassembled WGS sequence"/>
</dbReference>
<reference evidence="3" key="1">
    <citation type="submission" date="2020-12" db="EMBL/GenBank/DDBJ databases">
        <title>Clostridium thailandense sp. nov., a novel acetogenic bacterium isolated from peat land soil in Thailand.</title>
        <authorList>
            <person name="Chaikitkaew S."/>
            <person name="Birkeland N.K."/>
        </authorList>
    </citation>
    <scope>NUCLEOTIDE SEQUENCE</scope>
    <source>
        <strain evidence="3">DSM 17425</strain>
    </source>
</reference>
<keyword evidence="3" id="KW-0482">Metalloprotease</keyword>
<dbReference type="Pfam" id="PF02517">
    <property type="entry name" value="Rce1-like"/>
    <property type="match status" value="1"/>
</dbReference>
<feature type="domain" description="CAAX prenyl protease 2/Lysostaphin resistance protein A-like" evidence="2">
    <location>
        <begin position="166"/>
        <end position="253"/>
    </location>
</feature>